<dbReference type="PANTHER" id="PTHR47660:SF3">
    <property type="entry name" value="FINGER DOMAIN PROTEIN, PUTATIVE (AFU_ORTHOLOGUE AFUA_4G03310)-RELATED"/>
    <property type="match status" value="1"/>
</dbReference>
<dbReference type="Proteomes" id="UP000191500">
    <property type="component" value="Unassembled WGS sequence"/>
</dbReference>
<evidence type="ECO:0000259" key="9">
    <source>
        <dbReference type="PROSITE" id="PS50157"/>
    </source>
</evidence>
<dbReference type="InterPro" id="IPR001138">
    <property type="entry name" value="Zn2Cys6_DnaBD"/>
</dbReference>
<dbReference type="PROSITE" id="PS50048">
    <property type="entry name" value="ZN2_CY6_FUNGAL_2"/>
    <property type="match status" value="1"/>
</dbReference>
<feature type="domain" description="Zn(2)-C6 fungal-type" evidence="8">
    <location>
        <begin position="44"/>
        <end position="74"/>
    </location>
</feature>
<evidence type="ECO:0000259" key="8">
    <source>
        <dbReference type="PROSITE" id="PS50048"/>
    </source>
</evidence>
<evidence type="ECO:0000256" key="6">
    <source>
        <dbReference type="ARBA" id="ARBA00023242"/>
    </source>
</evidence>
<evidence type="ECO:0000256" key="7">
    <source>
        <dbReference type="PROSITE-ProRule" id="PRU00042"/>
    </source>
</evidence>
<evidence type="ECO:0008006" key="12">
    <source>
        <dbReference type="Google" id="ProtNLM"/>
    </source>
</evidence>
<protein>
    <recommendedName>
        <fullName evidence="12">Zn(2)-C6 fungal-type domain-containing protein</fullName>
    </recommendedName>
</protein>
<dbReference type="GO" id="GO:0000981">
    <property type="term" value="F:DNA-binding transcription factor activity, RNA polymerase II-specific"/>
    <property type="evidence" value="ECO:0007669"/>
    <property type="project" value="InterPro"/>
</dbReference>
<evidence type="ECO:0000256" key="2">
    <source>
        <dbReference type="ARBA" id="ARBA00022833"/>
    </source>
</evidence>
<keyword evidence="6" id="KW-0539">Nucleus</keyword>
<evidence type="ECO:0000313" key="10">
    <source>
        <dbReference type="EMBL" id="OQE42356.1"/>
    </source>
</evidence>
<dbReference type="STRING" id="36646.A0A1V6UVD2"/>
<dbReference type="SUPFAM" id="SSF57701">
    <property type="entry name" value="Zn2/Cys6 DNA-binding domain"/>
    <property type="match status" value="1"/>
</dbReference>
<name>A0A1V6UVD2_9EURO</name>
<dbReference type="InterPro" id="IPR013087">
    <property type="entry name" value="Znf_C2H2_type"/>
</dbReference>
<organism evidence="10 11">
    <name type="scientific">Penicillium coprophilum</name>
    <dbReference type="NCBI Taxonomy" id="36646"/>
    <lineage>
        <taxon>Eukaryota</taxon>
        <taxon>Fungi</taxon>
        <taxon>Dikarya</taxon>
        <taxon>Ascomycota</taxon>
        <taxon>Pezizomycotina</taxon>
        <taxon>Eurotiomycetes</taxon>
        <taxon>Eurotiomycetidae</taxon>
        <taxon>Eurotiales</taxon>
        <taxon>Aspergillaceae</taxon>
        <taxon>Penicillium</taxon>
    </lineage>
</organism>
<dbReference type="PROSITE" id="PS50157">
    <property type="entry name" value="ZINC_FINGER_C2H2_2"/>
    <property type="match status" value="1"/>
</dbReference>
<sequence length="478" mass="54217">MPEKANTVLRCTECNKPFDKDSTLKRHGYYCRSRGVGYTGRPRACDFCSRTKTRCDKKRPKCSRCTASDVECHYTSKSLKSRRRSVQNCNALEFPSNQQDDVNRDNIRRDELVVPDQGFANPENEYLNWDAPDIQIQGNEFVDPWLVQTDLTDAFPSARDSLIFEMSPLRGQELQINLPIVTTWSIPASPIPKPHLLTKRSTPNAGMERTAKLVFHNLKSYVLSMLRHDSLPPFIHPFLVSAEVLIEPMANCINLLHMIGGEMKGSRKLFWRNVRMECERICDERLAFSKWELLAAMQALVIYIIARVDEGETEYNGLDPLLITSVTVIAQELTESDIAENYSLDGTWKDWLFEESRRRLSVIYKVFNMLFYFDPALKCNMPNDLVLAPLPAKKQLWEAGNEAVWKSEKQREGGVQVEFGLAGSGELVKLGEHYSGAVMVHTSMTANSPARTSARWEEWCEGMDGLGGLVMLAASMVG</sequence>
<dbReference type="Gene3D" id="4.10.240.10">
    <property type="entry name" value="Zn(2)-C6 fungal-type DNA-binding domain"/>
    <property type="match status" value="1"/>
</dbReference>
<reference evidence="11" key="1">
    <citation type="journal article" date="2017" name="Nat. Microbiol.">
        <title>Global analysis of biosynthetic gene clusters reveals vast potential of secondary metabolite production in Penicillium species.</title>
        <authorList>
            <person name="Nielsen J.C."/>
            <person name="Grijseels S."/>
            <person name="Prigent S."/>
            <person name="Ji B."/>
            <person name="Dainat J."/>
            <person name="Nielsen K.F."/>
            <person name="Frisvad J.C."/>
            <person name="Workman M."/>
            <person name="Nielsen J."/>
        </authorList>
    </citation>
    <scope>NUCLEOTIDE SEQUENCE [LARGE SCALE GENOMIC DNA]</scope>
    <source>
        <strain evidence="11">IBT 31321</strain>
    </source>
</reference>
<dbReference type="Pfam" id="PF00172">
    <property type="entry name" value="Zn_clus"/>
    <property type="match status" value="1"/>
</dbReference>
<proteinExistence type="predicted"/>
<keyword evidence="5" id="KW-0804">Transcription</keyword>
<evidence type="ECO:0000256" key="1">
    <source>
        <dbReference type="ARBA" id="ARBA00022723"/>
    </source>
</evidence>
<dbReference type="PANTHER" id="PTHR47660">
    <property type="entry name" value="TRANSCRIPTION FACTOR WITH C2H2 AND ZN(2)-CYS(6) DNA BINDING DOMAIN (EUROFUNG)-RELATED-RELATED"/>
    <property type="match status" value="1"/>
</dbReference>
<dbReference type="SMART" id="SM00066">
    <property type="entry name" value="GAL4"/>
    <property type="match status" value="1"/>
</dbReference>
<evidence type="ECO:0000313" key="11">
    <source>
        <dbReference type="Proteomes" id="UP000191500"/>
    </source>
</evidence>
<dbReference type="GO" id="GO:0008270">
    <property type="term" value="F:zinc ion binding"/>
    <property type="evidence" value="ECO:0007669"/>
    <property type="project" value="UniProtKB-KW"/>
</dbReference>
<keyword evidence="11" id="KW-1185">Reference proteome</keyword>
<keyword evidence="2" id="KW-0862">Zinc</keyword>
<accession>A0A1V6UVD2</accession>
<evidence type="ECO:0000256" key="3">
    <source>
        <dbReference type="ARBA" id="ARBA00023015"/>
    </source>
</evidence>
<keyword evidence="3" id="KW-0805">Transcription regulation</keyword>
<dbReference type="GO" id="GO:0003677">
    <property type="term" value="F:DNA binding"/>
    <property type="evidence" value="ECO:0007669"/>
    <property type="project" value="UniProtKB-KW"/>
</dbReference>
<dbReference type="InterPro" id="IPR036864">
    <property type="entry name" value="Zn2-C6_fun-type_DNA-bd_sf"/>
</dbReference>
<dbReference type="PROSITE" id="PS00463">
    <property type="entry name" value="ZN2_CY6_FUNGAL_1"/>
    <property type="match status" value="1"/>
</dbReference>
<dbReference type="CDD" id="cd00067">
    <property type="entry name" value="GAL4"/>
    <property type="match status" value="1"/>
</dbReference>
<gene>
    <name evidence="10" type="ORF">PENCOP_c004G03537</name>
</gene>
<keyword evidence="1" id="KW-0479">Metal-binding</keyword>
<keyword evidence="4" id="KW-0238">DNA-binding</keyword>
<dbReference type="AlphaFoldDB" id="A0A1V6UVD2"/>
<keyword evidence="7" id="KW-0863">Zinc-finger</keyword>
<evidence type="ECO:0000256" key="4">
    <source>
        <dbReference type="ARBA" id="ARBA00023125"/>
    </source>
</evidence>
<dbReference type="EMBL" id="MDDG01000004">
    <property type="protein sequence ID" value="OQE42356.1"/>
    <property type="molecule type" value="Genomic_DNA"/>
</dbReference>
<evidence type="ECO:0000256" key="5">
    <source>
        <dbReference type="ARBA" id="ARBA00023163"/>
    </source>
</evidence>
<feature type="domain" description="C2H2-type" evidence="9">
    <location>
        <begin position="9"/>
        <end position="27"/>
    </location>
</feature>
<comment type="caution">
    <text evidence="10">The sequence shown here is derived from an EMBL/GenBank/DDBJ whole genome shotgun (WGS) entry which is preliminary data.</text>
</comment>